<dbReference type="GO" id="GO:0003824">
    <property type="term" value="F:catalytic activity"/>
    <property type="evidence" value="ECO:0007669"/>
    <property type="project" value="InterPro"/>
</dbReference>
<feature type="domain" description="HIT" evidence="2">
    <location>
        <begin position="11"/>
        <end position="120"/>
    </location>
</feature>
<dbReference type="InterPro" id="IPR036265">
    <property type="entry name" value="HIT-like_sf"/>
</dbReference>
<dbReference type="AlphaFoldDB" id="A0A381SST3"/>
<dbReference type="InterPro" id="IPR052908">
    <property type="entry name" value="AP-4-A_phosphorylase"/>
</dbReference>
<dbReference type="GO" id="GO:0000166">
    <property type="term" value="F:nucleotide binding"/>
    <property type="evidence" value="ECO:0007669"/>
    <property type="project" value="UniProtKB-KW"/>
</dbReference>
<dbReference type="Pfam" id="PF01230">
    <property type="entry name" value="HIT"/>
    <property type="match status" value="1"/>
</dbReference>
<protein>
    <recommendedName>
        <fullName evidence="2">HIT domain-containing protein</fullName>
    </recommendedName>
</protein>
<accession>A0A381SST3</accession>
<dbReference type="CDD" id="cd01275">
    <property type="entry name" value="FHIT"/>
    <property type="match status" value="1"/>
</dbReference>
<dbReference type="PANTHER" id="PTHR42997">
    <property type="entry name" value="HIT FAMILY HYDROLASE"/>
    <property type="match status" value="1"/>
</dbReference>
<dbReference type="InterPro" id="IPR011146">
    <property type="entry name" value="HIT-like"/>
</dbReference>
<organism evidence="3">
    <name type="scientific">marine metagenome</name>
    <dbReference type="NCBI Taxonomy" id="408172"/>
    <lineage>
        <taxon>unclassified sequences</taxon>
        <taxon>metagenomes</taxon>
        <taxon>ecological metagenomes</taxon>
    </lineage>
</organism>
<reference evidence="3" key="1">
    <citation type="submission" date="2018-05" db="EMBL/GenBank/DDBJ databases">
        <authorList>
            <person name="Lanie J.A."/>
            <person name="Ng W.-L."/>
            <person name="Kazmierczak K.M."/>
            <person name="Andrzejewski T.M."/>
            <person name="Davidsen T.M."/>
            <person name="Wayne K.J."/>
            <person name="Tettelin H."/>
            <person name="Glass J.I."/>
            <person name="Rusch D."/>
            <person name="Podicherti R."/>
            <person name="Tsui H.-C.T."/>
            <person name="Winkler M.E."/>
        </authorList>
    </citation>
    <scope>NUCLEOTIDE SEQUENCE</scope>
</reference>
<keyword evidence="1" id="KW-0547">Nucleotide-binding</keyword>
<dbReference type="Gene3D" id="3.30.428.10">
    <property type="entry name" value="HIT-like"/>
    <property type="match status" value="1"/>
</dbReference>
<feature type="non-terminal residue" evidence="3">
    <location>
        <position position="1"/>
    </location>
</feature>
<dbReference type="PROSITE" id="PS51084">
    <property type="entry name" value="HIT_2"/>
    <property type="match status" value="1"/>
</dbReference>
<proteinExistence type="predicted"/>
<sequence length="152" mass="16666">VSGAERPQGCVFCEALTDGDESSLVLFRGNTCYVTLNLYPYNNGHLMIVPSRHVASLADTSLEERAELMELTRFSELALAEAYQPQGMNVGINMGRAGGAGIVDHIHLHVVPRWEGDTNFMTSVGESRVLPESLEETLKRLKPVFAKLTSES</sequence>
<dbReference type="EMBL" id="UINC01003446">
    <property type="protein sequence ID" value="SVA06398.1"/>
    <property type="molecule type" value="Genomic_DNA"/>
</dbReference>
<gene>
    <name evidence="3" type="ORF">METZ01_LOCUS59252</name>
</gene>
<evidence type="ECO:0000259" key="2">
    <source>
        <dbReference type="PROSITE" id="PS51084"/>
    </source>
</evidence>
<dbReference type="SUPFAM" id="SSF54197">
    <property type="entry name" value="HIT-like"/>
    <property type="match status" value="1"/>
</dbReference>
<evidence type="ECO:0000313" key="3">
    <source>
        <dbReference type="EMBL" id="SVA06398.1"/>
    </source>
</evidence>
<dbReference type="InterPro" id="IPR039383">
    <property type="entry name" value="FHIT"/>
</dbReference>
<dbReference type="PANTHER" id="PTHR42997:SF1">
    <property type="entry name" value="AP-4-A PHOSPHORYLASE"/>
    <property type="match status" value="1"/>
</dbReference>
<name>A0A381SST3_9ZZZZ</name>
<evidence type="ECO:0000256" key="1">
    <source>
        <dbReference type="ARBA" id="ARBA00022741"/>
    </source>
</evidence>